<gene>
    <name evidence="6" type="ORF">POM88_043861</name>
</gene>
<evidence type="ECO:0000259" key="5">
    <source>
        <dbReference type="Pfam" id="PF04083"/>
    </source>
</evidence>
<feature type="active site" description="Charge relay system" evidence="3">
    <location>
        <position position="385"/>
    </location>
</feature>
<dbReference type="InterPro" id="IPR029058">
    <property type="entry name" value="AB_hydrolase_fold"/>
</dbReference>
<dbReference type="InterPro" id="IPR006693">
    <property type="entry name" value="AB_hydrolase_lipase"/>
</dbReference>
<proteinExistence type="inferred from homology"/>
<comment type="similarity">
    <text evidence="1 2">Belongs to the AB hydrolase superfamily. Lipase family.</text>
</comment>
<protein>
    <recommendedName>
        <fullName evidence="2">Lipase</fullName>
    </recommendedName>
</protein>
<dbReference type="EMBL" id="JAUIZM010000010">
    <property type="protein sequence ID" value="KAK1359387.1"/>
    <property type="molecule type" value="Genomic_DNA"/>
</dbReference>
<dbReference type="Gene3D" id="3.40.50.1820">
    <property type="entry name" value="alpha/beta hydrolase"/>
    <property type="match status" value="1"/>
</dbReference>
<dbReference type="FunFam" id="3.40.50.1820:FF:000126">
    <property type="entry name" value="Lipase"/>
    <property type="match status" value="1"/>
</dbReference>
<feature type="active site" description="Nucleophile" evidence="3">
    <location>
        <position position="181"/>
    </location>
</feature>
<accession>A0AAD8M4N8</accession>
<reference evidence="6" key="1">
    <citation type="submission" date="2023-02" db="EMBL/GenBank/DDBJ databases">
        <title>Genome of toxic invasive species Heracleum sosnowskyi carries increased number of genes despite the absence of recent whole-genome duplications.</title>
        <authorList>
            <person name="Schelkunov M."/>
            <person name="Shtratnikova V."/>
            <person name="Makarenko M."/>
            <person name="Klepikova A."/>
            <person name="Omelchenko D."/>
            <person name="Novikova G."/>
            <person name="Obukhova E."/>
            <person name="Bogdanov V."/>
            <person name="Penin A."/>
            <person name="Logacheva M."/>
        </authorList>
    </citation>
    <scope>NUCLEOTIDE SEQUENCE</scope>
    <source>
        <strain evidence="6">Hsosn_3</strain>
        <tissue evidence="6">Leaf</tissue>
    </source>
</reference>
<comment type="caution">
    <text evidence="6">The sequence shown here is derived from an EMBL/GenBank/DDBJ whole genome shotgun (WGS) entry which is preliminary data.</text>
</comment>
<evidence type="ECO:0000256" key="2">
    <source>
        <dbReference type="PIRNR" id="PIRNR000862"/>
    </source>
</evidence>
<dbReference type="PANTHER" id="PTHR11005">
    <property type="entry name" value="LYSOSOMAL ACID LIPASE-RELATED"/>
    <property type="match status" value="1"/>
</dbReference>
<dbReference type="GO" id="GO:0016788">
    <property type="term" value="F:hydrolase activity, acting on ester bonds"/>
    <property type="evidence" value="ECO:0007669"/>
    <property type="project" value="InterPro"/>
</dbReference>
<feature type="chain" id="PRO_5042101031" description="Lipase" evidence="4">
    <location>
        <begin position="20"/>
        <end position="410"/>
    </location>
</feature>
<feature type="signal peptide" evidence="4">
    <location>
        <begin position="1"/>
        <end position="19"/>
    </location>
</feature>
<keyword evidence="2" id="KW-0378">Hydrolase</keyword>
<dbReference type="Proteomes" id="UP001237642">
    <property type="component" value="Unassembled WGS sequence"/>
</dbReference>
<dbReference type="AlphaFoldDB" id="A0AAD8M4N8"/>
<keyword evidence="2" id="KW-0443">Lipid metabolism</keyword>
<keyword evidence="2" id="KW-0442">Lipid degradation</keyword>
<reference evidence="6" key="2">
    <citation type="submission" date="2023-05" db="EMBL/GenBank/DDBJ databases">
        <authorList>
            <person name="Schelkunov M.I."/>
        </authorList>
    </citation>
    <scope>NUCLEOTIDE SEQUENCE</scope>
    <source>
        <strain evidence="6">Hsosn_3</strain>
        <tissue evidence="6">Leaf</tissue>
    </source>
</reference>
<evidence type="ECO:0000256" key="3">
    <source>
        <dbReference type="PIRSR" id="PIRSR000862-1"/>
    </source>
</evidence>
<organism evidence="6 7">
    <name type="scientific">Heracleum sosnowskyi</name>
    <dbReference type="NCBI Taxonomy" id="360622"/>
    <lineage>
        <taxon>Eukaryota</taxon>
        <taxon>Viridiplantae</taxon>
        <taxon>Streptophyta</taxon>
        <taxon>Embryophyta</taxon>
        <taxon>Tracheophyta</taxon>
        <taxon>Spermatophyta</taxon>
        <taxon>Magnoliopsida</taxon>
        <taxon>eudicotyledons</taxon>
        <taxon>Gunneridae</taxon>
        <taxon>Pentapetalae</taxon>
        <taxon>asterids</taxon>
        <taxon>campanulids</taxon>
        <taxon>Apiales</taxon>
        <taxon>Apiaceae</taxon>
        <taxon>Apioideae</taxon>
        <taxon>apioid superclade</taxon>
        <taxon>Tordylieae</taxon>
        <taxon>Tordyliinae</taxon>
        <taxon>Heracleum</taxon>
    </lineage>
</organism>
<dbReference type="InterPro" id="IPR025483">
    <property type="entry name" value="Lipase_euk"/>
</dbReference>
<keyword evidence="7" id="KW-1185">Reference proteome</keyword>
<feature type="domain" description="Partial AB-hydrolase lipase" evidence="5">
    <location>
        <begin position="52"/>
        <end position="106"/>
    </location>
</feature>
<evidence type="ECO:0000313" key="6">
    <source>
        <dbReference type="EMBL" id="KAK1359387.1"/>
    </source>
</evidence>
<name>A0AAD8M4N8_9APIA</name>
<dbReference type="GO" id="GO:0016042">
    <property type="term" value="P:lipid catabolic process"/>
    <property type="evidence" value="ECO:0007669"/>
    <property type="project" value="UniProtKB-KW"/>
</dbReference>
<dbReference type="Pfam" id="PF04083">
    <property type="entry name" value="Abhydro_lipase"/>
    <property type="match status" value="1"/>
</dbReference>
<sequence length="410" mass="45111">MDVHGLLSVVAAIVVLVHSRRAASASLRFGFGLQSVDQGGSAEAGLCSSPTNGYKCQGYDVVTGDGYILSMSRISQGRNGEGAGSNKQPVLLQHGIFVDGMSWMQSSANQSLAFILVDNGYDVWISNTRGTRFSRRHRLFDPVDKEFWEWTWDDLATNEVSATTDFVFNQTGQKVHYVGHSLGTLTALAAFSEGNQVINKVKSATLLSPIAYLSHMTTALGNLVAQAFTGEITDLLGMAEYNPVGVPQANFLKPLCINPMVDCNDMITEITGQNCCLQTSTGDLSLKNNPQSTSTKNLVHLAQIVRYGKLAKFDYEDPKSNMEHYGQPTPPIYNMSNIPTNLPLFLSYGGKDKLSDVEDVQILLDCLKSHDVDKLEIQFVKEFAHIDFVMGVNANNIVYNRIMTFFKKHQ</sequence>
<evidence type="ECO:0000313" key="7">
    <source>
        <dbReference type="Proteomes" id="UP001237642"/>
    </source>
</evidence>
<dbReference type="SUPFAM" id="SSF53474">
    <property type="entry name" value="alpha/beta-Hydrolases"/>
    <property type="match status" value="1"/>
</dbReference>
<dbReference type="PIRSF" id="PIRSF000862">
    <property type="entry name" value="Steryl_ester_lip"/>
    <property type="match status" value="1"/>
</dbReference>
<evidence type="ECO:0000256" key="4">
    <source>
        <dbReference type="SAM" id="SignalP"/>
    </source>
</evidence>
<feature type="active site" description="Charge relay system" evidence="3">
    <location>
        <position position="352"/>
    </location>
</feature>
<keyword evidence="4" id="KW-0732">Signal</keyword>
<evidence type="ECO:0000256" key="1">
    <source>
        <dbReference type="ARBA" id="ARBA00010701"/>
    </source>
</evidence>